<organism evidence="2 3">
    <name type="scientific">Portunus trituberculatus</name>
    <name type="common">Swimming crab</name>
    <name type="synonym">Neptunus trituberculatus</name>
    <dbReference type="NCBI Taxonomy" id="210409"/>
    <lineage>
        <taxon>Eukaryota</taxon>
        <taxon>Metazoa</taxon>
        <taxon>Ecdysozoa</taxon>
        <taxon>Arthropoda</taxon>
        <taxon>Crustacea</taxon>
        <taxon>Multicrustacea</taxon>
        <taxon>Malacostraca</taxon>
        <taxon>Eumalacostraca</taxon>
        <taxon>Eucarida</taxon>
        <taxon>Decapoda</taxon>
        <taxon>Pleocyemata</taxon>
        <taxon>Brachyura</taxon>
        <taxon>Eubrachyura</taxon>
        <taxon>Portunoidea</taxon>
        <taxon>Portunidae</taxon>
        <taxon>Portuninae</taxon>
        <taxon>Portunus</taxon>
    </lineage>
</organism>
<name>A0A5B7IJ24_PORTR</name>
<feature type="compositionally biased region" description="Low complexity" evidence="1">
    <location>
        <begin position="58"/>
        <end position="68"/>
    </location>
</feature>
<reference evidence="2 3" key="1">
    <citation type="submission" date="2019-05" db="EMBL/GenBank/DDBJ databases">
        <title>Another draft genome of Portunus trituberculatus and its Hox gene families provides insights of decapod evolution.</title>
        <authorList>
            <person name="Jeong J.-H."/>
            <person name="Song I."/>
            <person name="Kim S."/>
            <person name="Choi T."/>
            <person name="Kim D."/>
            <person name="Ryu S."/>
            <person name="Kim W."/>
        </authorList>
    </citation>
    <scope>NUCLEOTIDE SEQUENCE [LARGE SCALE GENOMIC DNA]</scope>
    <source>
        <tissue evidence="2">Muscle</tissue>
    </source>
</reference>
<comment type="caution">
    <text evidence="2">The sequence shown here is derived from an EMBL/GenBank/DDBJ whole genome shotgun (WGS) entry which is preliminary data.</text>
</comment>
<accession>A0A5B7IJ24</accession>
<feature type="region of interest" description="Disordered" evidence="1">
    <location>
        <begin position="113"/>
        <end position="144"/>
    </location>
</feature>
<dbReference type="EMBL" id="VSRR010058513">
    <property type="protein sequence ID" value="MPC81956.1"/>
    <property type="molecule type" value="Genomic_DNA"/>
</dbReference>
<feature type="region of interest" description="Disordered" evidence="1">
    <location>
        <begin position="58"/>
        <end position="77"/>
    </location>
</feature>
<evidence type="ECO:0000313" key="2">
    <source>
        <dbReference type="EMBL" id="MPC81956.1"/>
    </source>
</evidence>
<protein>
    <submittedName>
        <fullName evidence="2">Uncharacterized protein</fullName>
    </submittedName>
</protein>
<evidence type="ECO:0000256" key="1">
    <source>
        <dbReference type="SAM" id="MobiDB-lite"/>
    </source>
</evidence>
<dbReference type="Proteomes" id="UP000324222">
    <property type="component" value="Unassembled WGS sequence"/>
</dbReference>
<evidence type="ECO:0000313" key="3">
    <source>
        <dbReference type="Proteomes" id="UP000324222"/>
    </source>
</evidence>
<keyword evidence="3" id="KW-1185">Reference proteome</keyword>
<proteinExistence type="predicted"/>
<sequence length="144" mass="15130">MFPLHSINIDLPKTQNHRDASRKTSFLTDSATSTVTLTRGEYQREHRRVRQLTHSLHAAGAGASAGSAGRKRGGVGPVGAVGGQGAALRKGARAHLGNTCRCVSGARSVKAAAPPCAGENRGLHSSQPPTAALRHDSWRHEVDV</sequence>
<feature type="region of interest" description="Disordered" evidence="1">
    <location>
        <begin position="1"/>
        <end position="24"/>
    </location>
</feature>
<feature type="compositionally biased region" description="Basic and acidic residues" evidence="1">
    <location>
        <begin position="133"/>
        <end position="144"/>
    </location>
</feature>
<dbReference type="AlphaFoldDB" id="A0A5B7IJ24"/>
<gene>
    <name evidence="2" type="ORF">E2C01_076598</name>
</gene>